<feature type="compositionally biased region" description="Low complexity" evidence="1">
    <location>
        <begin position="462"/>
        <end position="477"/>
    </location>
</feature>
<evidence type="ECO:0000313" key="3">
    <source>
        <dbReference type="Proteomes" id="UP000237000"/>
    </source>
</evidence>
<comment type="caution">
    <text evidence="2">The sequence shown here is derived from an EMBL/GenBank/DDBJ whole genome shotgun (WGS) entry which is preliminary data.</text>
</comment>
<proteinExistence type="predicted"/>
<dbReference type="Proteomes" id="UP000237000">
    <property type="component" value="Unassembled WGS sequence"/>
</dbReference>
<evidence type="ECO:0000256" key="1">
    <source>
        <dbReference type="SAM" id="MobiDB-lite"/>
    </source>
</evidence>
<accession>A0A2P5CTF1</accession>
<keyword evidence="3" id="KW-1185">Reference proteome</keyword>
<dbReference type="EMBL" id="JXTC01000329">
    <property type="protein sequence ID" value="PON64324.1"/>
    <property type="molecule type" value="Genomic_DNA"/>
</dbReference>
<reference evidence="3" key="1">
    <citation type="submission" date="2016-06" db="EMBL/GenBank/DDBJ databases">
        <title>Parallel loss of symbiosis genes in relatives of nitrogen-fixing non-legume Parasponia.</title>
        <authorList>
            <person name="Van Velzen R."/>
            <person name="Holmer R."/>
            <person name="Bu F."/>
            <person name="Rutten L."/>
            <person name="Van Zeijl A."/>
            <person name="Liu W."/>
            <person name="Santuari L."/>
            <person name="Cao Q."/>
            <person name="Sharma T."/>
            <person name="Shen D."/>
            <person name="Roswanjaya Y."/>
            <person name="Wardhani T."/>
            <person name="Kalhor M.S."/>
            <person name="Jansen J."/>
            <person name="Van den Hoogen J."/>
            <person name="Gungor B."/>
            <person name="Hartog M."/>
            <person name="Hontelez J."/>
            <person name="Verver J."/>
            <person name="Yang W.-C."/>
            <person name="Schijlen E."/>
            <person name="Repin R."/>
            <person name="Schilthuizen M."/>
            <person name="Schranz E."/>
            <person name="Heidstra R."/>
            <person name="Miyata K."/>
            <person name="Fedorova E."/>
            <person name="Kohlen W."/>
            <person name="Bisseling T."/>
            <person name="Smit S."/>
            <person name="Geurts R."/>
        </authorList>
    </citation>
    <scope>NUCLEOTIDE SEQUENCE [LARGE SCALE GENOMIC DNA]</scope>
    <source>
        <strain evidence="3">cv. RG33-2</strain>
    </source>
</reference>
<feature type="compositionally biased region" description="Basic and acidic residues" evidence="1">
    <location>
        <begin position="311"/>
        <end position="363"/>
    </location>
</feature>
<feature type="region of interest" description="Disordered" evidence="1">
    <location>
        <begin position="461"/>
        <end position="483"/>
    </location>
</feature>
<name>A0A2P5CTF1_TREOI</name>
<dbReference type="AlphaFoldDB" id="A0A2P5CTF1"/>
<dbReference type="InParanoid" id="A0A2P5CTF1"/>
<gene>
    <name evidence="2" type="ORF">TorRG33x02_273460</name>
</gene>
<dbReference type="OrthoDB" id="1882251at2759"/>
<evidence type="ECO:0000313" key="2">
    <source>
        <dbReference type="EMBL" id="PON64324.1"/>
    </source>
</evidence>
<protein>
    <submittedName>
        <fullName evidence="2">Uncharacterized protein</fullName>
    </submittedName>
</protein>
<feature type="compositionally biased region" description="Pro residues" evidence="1">
    <location>
        <begin position="226"/>
        <end position="243"/>
    </location>
</feature>
<dbReference type="PANTHER" id="PTHR33527:SF28">
    <property type="entry name" value="GB|AAD43168.1"/>
    <property type="match status" value="1"/>
</dbReference>
<feature type="region of interest" description="Disordered" evidence="1">
    <location>
        <begin position="220"/>
        <end position="378"/>
    </location>
</feature>
<dbReference type="PANTHER" id="PTHR33527">
    <property type="entry name" value="OS07G0274300 PROTEIN"/>
    <property type="match status" value="1"/>
</dbReference>
<feature type="compositionally biased region" description="Basic and acidic residues" evidence="1">
    <location>
        <begin position="257"/>
        <end position="275"/>
    </location>
</feature>
<organism evidence="2 3">
    <name type="scientific">Trema orientale</name>
    <name type="common">Charcoal tree</name>
    <name type="synonym">Celtis orientalis</name>
    <dbReference type="NCBI Taxonomy" id="63057"/>
    <lineage>
        <taxon>Eukaryota</taxon>
        <taxon>Viridiplantae</taxon>
        <taxon>Streptophyta</taxon>
        <taxon>Embryophyta</taxon>
        <taxon>Tracheophyta</taxon>
        <taxon>Spermatophyta</taxon>
        <taxon>Magnoliopsida</taxon>
        <taxon>eudicotyledons</taxon>
        <taxon>Gunneridae</taxon>
        <taxon>Pentapetalae</taxon>
        <taxon>rosids</taxon>
        <taxon>fabids</taxon>
        <taxon>Rosales</taxon>
        <taxon>Cannabaceae</taxon>
        <taxon>Trema</taxon>
    </lineage>
</organism>
<sequence length="483" mass="53632">MDSYLSSFSITGSELITFHHSDRQLYCRLVFGLRRDPAQSSQVMALWLWIEQIFNEANGRLFDLVSKSLLTLPDDQLNAFADESVIVLNCVESTESFPFHSSFSSSSTSAALPAAPALPMFQKLVGSTASLELFHQIRLKVICGVADVANRVCARVLNDIMKAATEMRAAENIAMSEAASARGWMNNQISMRPPLYTAGPLPRAPFVGVLPAQHPHQPYYYVHAASPPPPPPPPPGGSSPPRPSSFTYNGHAAGKAPVHDHYPKDPRSLNHHDYVPKGPRSLNRDHHPKGPQSLNHDRGDGQLSEILSGLELKDLKEKEKNDNESNDPKEKELNDQKEKESNDHQKEKELNDQKEREKEKEEKDGDDQGDVPPEDRSIFLTFSKGYPLSEKEVKSFFMRKLGASFEALYMQEVGPEDKQCLFARLVVRSESDIDAVLGRSSKVKFSVNGKHVWARKYVQKASTTTNSGTVNGSNPTSPSEEAN</sequence>
<dbReference type="STRING" id="63057.A0A2P5CTF1"/>